<dbReference type="EC" id="1.1.1.262" evidence="4"/>
<dbReference type="SUPFAM" id="SSF53659">
    <property type="entry name" value="Isocitrate/Isopropylmalate dehydrogenase-like"/>
    <property type="match status" value="1"/>
</dbReference>
<reference evidence="4" key="2">
    <citation type="submission" date="2021-04" db="EMBL/GenBank/DDBJ databases">
        <authorList>
            <person name="Gilroy R."/>
        </authorList>
    </citation>
    <scope>NUCLEOTIDE SEQUENCE</scope>
    <source>
        <strain evidence="4">ChiHjej12B11-16260</strain>
    </source>
</reference>
<dbReference type="PANTHER" id="PTHR30004:SF6">
    <property type="entry name" value="D-THREONATE 4-PHOSPHATE DEHYDROGENASE"/>
    <property type="match status" value="1"/>
</dbReference>
<gene>
    <name evidence="4" type="primary">pdxA</name>
    <name evidence="4" type="ORF">H9982_05625</name>
</gene>
<evidence type="ECO:0000256" key="2">
    <source>
        <dbReference type="ARBA" id="ARBA00023002"/>
    </source>
</evidence>
<accession>A0A9D1VRN7</accession>
<keyword evidence="2 4" id="KW-0560">Oxidoreductase</keyword>
<dbReference type="GO" id="GO:0050570">
    <property type="term" value="F:4-hydroxythreonine-4-phosphate dehydrogenase activity"/>
    <property type="evidence" value="ECO:0007669"/>
    <property type="project" value="UniProtKB-EC"/>
</dbReference>
<dbReference type="PANTHER" id="PTHR30004">
    <property type="entry name" value="4-HYDROXYTHREONINE-4-PHOSPHATE DEHYDROGENASE"/>
    <property type="match status" value="1"/>
</dbReference>
<dbReference type="AlphaFoldDB" id="A0A9D1VRN7"/>
<evidence type="ECO:0000256" key="3">
    <source>
        <dbReference type="ARBA" id="ARBA00023027"/>
    </source>
</evidence>
<keyword evidence="1" id="KW-0479">Metal-binding</keyword>
<evidence type="ECO:0000313" key="5">
    <source>
        <dbReference type="Proteomes" id="UP000824246"/>
    </source>
</evidence>
<dbReference type="Gene3D" id="3.40.718.10">
    <property type="entry name" value="Isopropylmalate Dehydrogenase"/>
    <property type="match status" value="1"/>
</dbReference>
<evidence type="ECO:0000313" key="4">
    <source>
        <dbReference type="EMBL" id="HIX45681.1"/>
    </source>
</evidence>
<keyword evidence="3" id="KW-0520">NAD</keyword>
<dbReference type="EMBL" id="DXFB01000148">
    <property type="protein sequence ID" value="HIX45681.1"/>
    <property type="molecule type" value="Genomic_DNA"/>
</dbReference>
<dbReference type="InterPro" id="IPR005255">
    <property type="entry name" value="PdxA_fam"/>
</dbReference>
<dbReference type="GO" id="GO:0046872">
    <property type="term" value="F:metal ion binding"/>
    <property type="evidence" value="ECO:0007669"/>
    <property type="project" value="UniProtKB-KW"/>
</dbReference>
<dbReference type="GO" id="GO:0051287">
    <property type="term" value="F:NAD binding"/>
    <property type="evidence" value="ECO:0007669"/>
    <property type="project" value="InterPro"/>
</dbReference>
<proteinExistence type="predicted"/>
<evidence type="ECO:0000256" key="1">
    <source>
        <dbReference type="ARBA" id="ARBA00022723"/>
    </source>
</evidence>
<protein>
    <submittedName>
        <fullName evidence="4">4-hydroxythreonine-4-phosphate dehydrogenase PdxA</fullName>
        <ecNumber evidence="4">1.1.1.262</ecNumber>
    </submittedName>
</protein>
<dbReference type="Pfam" id="PF04166">
    <property type="entry name" value="PdxA"/>
    <property type="match status" value="1"/>
</dbReference>
<organism evidence="4 5">
    <name type="scientific">Candidatus Barnesiella excrementipullorum</name>
    <dbReference type="NCBI Taxonomy" id="2838479"/>
    <lineage>
        <taxon>Bacteria</taxon>
        <taxon>Pseudomonadati</taxon>
        <taxon>Bacteroidota</taxon>
        <taxon>Bacteroidia</taxon>
        <taxon>Bacteroidales</taxon>
        <taxon>Barnesiellaceae</taxon>
        <taxon>Barnesiella</taxon>
    </lineage>
</organism>
<dbReference type="NCBIfam" id="TIGR00557">
    <property type="entry name" value="pdxA"/>
    <property type="match status" value="1"/>
</dbReference>
<comment type="caution">
    <text evidence="4">The sequence shown here is derived from an EMBL/GenBank/DDBJ whole genome shotgun (WGS) entry which is preliminary data.</text>
</comment>
<reference evidence="4" key="1">
    <citation type="journal article" date="2021" name="PeerJ">
        <title>Extensive microbial diversity within the chicken gut microbiome revealed by metagenomics and culture.</title>
        <authorList>
            <person name="Gilroy R."/>
            <person name="Ravi A."/>
            <person name="Getino M."/>
            <person name="Pursley I."/>
            <person name="Horton D.L."/>
            <person name="Alikhan N.F."/>
            <person name="Baker D."/>
            <person name="Gharbi K."/>
            <person name="Hall N."/>
            <person name="Watson M."/>
            <person name="Adriaenssens E.M."/>
            <person name="Foster-Nyarko E."/>
            <person name="Jarju S."/>
            <person name="Secka A."/>
            <person name="Antonio M."/>
            <person name="Oren A."/>
            <person name="Chaudhuri R.R."/>
            <person name="La Ragione R."/>
            <person name="Hildebrand F."/>
            <person name="Pallen M.J."/>
        </authorList>
    </citation>
    <scope>NUCLEOTIDE SEQUENCE</scope>
    <source>
        <strain evidence="4">ChiHjej12B11-16260</strain>
    </source>
</reference>
<sequence length="366" mass="40099">MSESKIIKVGITQGDINGVGYEVILKTLSDSRIIELCTPVVYGSAKIAAYHRKALDMEPVNFNIVTQADSAVDGQNNLVNCIDEEVKVEIGHPSEQAGQAAYMALERATADLRAGLIDVLLTAPINKNTIQSENFVFAGHTEYLDDRLGGEGKSLMILLADNLRVALVTGHIPVSEVPRTLTQELILEKMEVFRASLCRDFGIEKPRIAVLSLNPHAGENGLLGNEEQTVIIPAIEAAKQKGWLCFGPYAADGFFGTEHYRHFDGVLAMYHDQGLAPFKAIAMDEGVNFTAGLPYVRTSPDHGTAYDIAGRGKASEASFRKALYTAIDIYRNRLFDDEIHASPLRRQYVDRSGDKEVLDLTGESDE</sequence>
<name>A0A9D1VRN7_9BACT</name>
<dbReference type="Proteomes" id="UP000824246">
    <property type="component" value="Unassembled WGS sequence"/>
</dbReference>